<dbReference type="PANTHER" id="PTHR19384:SF17">
    <property type="entry name" value="NADPH--CYTOCHROME P450 REDUCTASE"/>
    <property type="match status" value="1"/>
</dbReference>
<proteinExistence type="predicted"/>
<dbReference type="GO" id="GO:0010181">
    <property type="term" value="F:FMN binding"/>
    <property type="evidence" value="ECO:0007669"/>
    <property type="project" value="TreeGrafter"/>
</dbReference>
<feature type="domain" description="Oxidoreductase FAD/NAD(P)-binding" evidence="10">
    <location>
        <begin position="210"/>
        <end position="330"/>
    </location>
</feature>
<dbReference type="InterPro" id="IPR001709">
    <property type="entry name" value="Flavoprot_Pyr_Nucl_cyt_Rdtase"/>
</dbReference>
<evidence type="ECO:0000256" key="3">
    <source>
        <dbReference type="ARBA" id="ARBA00022630"/>
    </source>
</evidence>
<dbReference type="OrthoDB" id="1856718at2759"/>
<dbReference type="EC" id="1.6.2.4" evidence="8"/>
<keyword evidence="7" id="KW-0560">Oxidoreductase</keyword>
<dbReference type="KEGG" id="fcy:FRACYDRAFT_271841"/>
<dbReference type="PANTHER" id="PTHR19384">
    <property type="entry name" value="NITRIC OXIDE SYNTHASE-RELATED"/>
    <property type="match status" value="1"/>
</dbReference>
<keyword evidence="13" id="KW-1185">Reference proteome</keyword>
<keyword evidence="3" id="KW-0285">Flavoprotein</keyword>
<evidence type="ECO:0000256" key="5">
    <source>
        <dbReference type="ARBA" id="ARBA00022827"/>
    </source>
</evidence>
<keyword evidence="4" id="KW-0288">FMN</keyword>
<dbReference type="AlphaFoldDB" id="A0A1E7EQ50"/>
<feature type="domain" description="Sulfite reductase [NADPH] flavoprotein alpha-component-like FAD-binding" evidence="11">
    <location>
        <begin position="16"/>
        <end position="144"/>
    </location>
</feature>
<reference evidence="12 13" key="1">
    <citation type="submission" date="2016-09" db="EMBL/GenBank/DDBJ databases">
        <title>Extensive genetic diversity and differential bi-allelic expression allows diatom success in the polar Southern Ocean.</title>
        <authorList>
            <consortium name="DOE Joint Genome Institute"/>
            <person name="Mock T."/>
            <person name="Otillar R.P."/>
            <person name="Strauss J."/>
            <person name="Dupont C."/>
            <person name="Frickenhaus S."/>
            <person name="Maumus F."/>
            <person name="Mcmullan M."/>
            <person name="Sanges R."/>
            <person name="Schmutz J."/>
            <person name="Toseland A."/>
            <person name="Valas R."/>
            <person name="Veluchamy A."/>
            <person name="Ward B.J."/>
            <person name="Allen A."/>
            <person name="Barry K."/>
            <person name="Falciatore A."/>
            <person name="Ferrante M."/>
            <person name="Fortunato A.E."/>
            <person name="Gloeckner G."/>
            <person name="Gruber A."/>
            <person name="Hipkin R."/>
            <person name="Janech M."/>
            <person name="Kroth P."/>
            <person name="Leese F."/>
            <person name="Lindquist E."/>
            <person name="Lyon B.R."/>
            <person name="Martin J."/>
            <person name="Mayer C."/>
            <person name="Parker M."/>
            <person name="Quesneville H."/>
            <person name="Raymond J."/>
            <person name="Uhlig C."/>
            <person name="Valentin K.U."/>
            <person name="Worden A.Z."/>
            <person name="Armbrust E.V."/>
            <person name="Bowler C."/>
            <person name="Green B."/>
            <person name="Moulton V."/>
            <person name="Van Oosterhout C."/>
            <person name="Grigoriev I."/>
        </authorList>
    </citation>
    <scope>NUCLEOTIDE SEQUENCE [LARGE SCALE GENOMIC DNA]</scope>
    <source>
        <strain evidence="12 13">CCMP1102</strain>
    </source>
</reference>
<dbReference type="SUPFAM" id="SSF52343">
    <property type="entry name" value="Ferredoxin reductase-like, C-terminal NADP-linked domain"/>
    <property type="match status" value="1"/>
</dbReference>
<dbReference type="EMBL" id="KV784382">
    <property type="protein sequence ID" value="OEU08061.1"/>
    <property type="molecule type" value="Genomic_DNA"/>
</dbReference>
<evidence type="ECO:0000256" key="8">
    <source>
        <dbReference type="ARBA" id="ARBA00023797"/>
    </source>
</evidence>
<accession>A0A1E7EQ50</accession>
<dbReference type="InterPro" id="IPR039261">
    <property type="entry name" value="FNR_nucleotide-bd"/>
</dbReference>
<keyword evidence="5" id="KW-0274">FAD</keyword>
<evidence type="ECO:0000256" key="2">
    <source>
        <dbReference type="ARBA" id="ARBA00001974"/>
    </source>
</evidence>
<keyword evidence="6" id="KW-0521">NADP</keyword>
<gene>
    <name evidence="12" type="ORF">FRACYDRAFT_271841</name>
</gene>
<dbReference type="PRINTS" id="PR00371">
    <property type="entry name" value="FPNCR"/>
</dbReference>
<dbReference type="Pfam" id="PF00175">
    <property type="entry name" value="NAD_binding_1"/>
    <property type="match status" value="1"/>
</dbReference>
<evidence type="ECO:0000313" key="12">
    <source>
        <dbReference type="EMBL" id="OEU08061.1"/>
    </source>
</evidence>
<dbReference type="GO" id="GO:0003958">
    <property type="term" value="F:NADPH-hemoprotein reductase activity"/>
    <property type="evidence" value="ECO:0007669"/>
    <property type="project" value="UniProtKB-EC"/>
</dbReference>
<dbReference type="Gene3D" id="3.40.50.80">
    <property type="entry name" value="Nucleotide-binding domain of ferredoxin-NADP reductase (FNR) module"/>
    <property type="match status" value="1"/>
</dbReference>
<evidence type="ECO:0000256" key="9">
    <source>
        <dbReference type="SAM" id="MobiDB-lite"/>
    </source>
</evidence>
<feature type="region of interest" description="Disordered" evidence="9">
    <location>
        <begin position="166"/>
        <end position="188"/>
    </location>
</feature>
<name>A0A1E7EQ50_9STRA</name>
<dbReference type="InterPro" id="IPR001433">
    <property type="entry name" value="OxRdtase_FAD/NAD-bd"/>
</dbReference>
<dbReference type="InterPro" id="IPR023173">
    <property type="entry name" value="NADPH_Cyt_P450_Rdtase_alpha"/>
</dbReference>
<organism evidence="12 13">
    <name type="scientific">Fragilariopsis cylindrus CCMP1102</name>
    <dbReference type="NCBI Taxonomy" id="635003"/>
    <lineage>
        <taxon>Eukaryota</taxon>
        <taxon>Sar</taxon>
        <taxon>Stramenopiles</taxon>
        <taxon>Ochrophyta</taxon>
        <taxon>Bacillariophyta</taxon>
        <taxon>Bacillariophyceae</taxon>
        <taxon>Bacillariophycidae</taxon>
        <taxon>Bacillariales</taxon>
        <taxon>Bacillariaceae</taxon>
        <taxon>Fragilariopsis</taxon>
    </lineage>
</organism>
<dbReference type="GO" id="GO:0005829">
    <property type="term" value="C:cytosol"/>
    <property type="evidence" value="ECO:0007669"/>
    <property type="project" value="TreeGrafter"/>
</dbReference>
<evidence type="ECO:0000256" key="7">
    <source>
        <dbReference type="ARBA" id="ARBA00023002"/>
    </source>
</evidence>
<dbReference type="Gene3D" id="1.20.990.10">
    <property type="entry name" value="NADPH-cytochrome p450 Reductase, Chain A, domain 3"/>
    <property type="match status" value="1"/>
</dbReference>
<sequence>MFSLKPGLNPDNELHEWHGLPFPTPISVREVLTRYLDLTSAPRRSDLKLLSNYATQSLDRKVLLRLSSKDGKQDYKSKIMDDKVGLVQLLKLCPSLTIPLEHLIGNICRFQLPRYYTISSCPKVYPNSIHITVAVTQEERPVGNKKSNGDLPLKPPMFEGVASTHIAKQHQNGSSSSSSSSPSSQPPSLRVFVRPSTFRLPTDLSTPIIMIGPGTGIAPMRALLQDRQYQQQQLLEEKKEEDAAGYNNYNILYFGCKNENLDYIYRNELIDYQNDGTLDKLYLAFSRKDPNKKEYVQHLLRQNSTETFQLVTEHNAYIYVCGGVKMGHDVTETLKEILIEQSESSSSSMTQQDAADYLSKLSNDGRFVQELWS</sequence>
<protein>
    <recommendedName>
        <fullName evidence="8">NADPH--hemoprotein reductase</fullName>
        <ecNumber evidence="8">1.6.2.4</ecNumber>
    </recommendedName>
</protein>
<comment type="cofactor">
    <cofactor evidence="1">
        <name>FMN</name>
        <dbReference type="ChEBI" id="CHEBI:58210"/>
    </cofactor>
</comment>
<dbReference type="InParanoid" id="A0A1E7EQ50"/>
<comment type="cofactor">
    <cofactor evidence="2">
        <name>FAD</name>
        <dbReference type="ChEBI" id="CHEBI:57692"/>
    </cofactor>
</comment>
<evidence type="ECO:0000256" key="1">
    <source>
        <dbReference type="ARBA" id="ARBA00001917"/>
    </source>
</evidence>
<dbReference type="InterPro" id="IPR003097">
    <property type="entry name" value="CysJ-like_FAD-binding"/>
</dbReference>
<evidence type="ECO:0000313" key="13">
    <source>
        <dbReference type="Proteomes" id="UP000095751"/>
    </source>
</evidence>
<feature type="compositionally biased region" description="Low complexity" evidence="9">
    <location>
        <begin position="174"/>
        <end position="188"/>
    </location>
</feature>
<evidence type="ECO:0000259" key="10">
    <source>
        <dbReference type="Pfam" id="PF00175"/>
    </source>
</evidence>
<dbReference type="Pfam" id="PF00667">
    <property type="entry name" value="FAD_binding_1"/>
    <property type="match status" value="1"/>
</dbReference>
<evidence type="ECO:0000259" key="11">
    <source>
        <dbReference type="Pfam" id="PF00667"/>
    </source>
</evidence>
<evidence type="ECO:0000256" key="6">
    <source>
        <dbReference type="ARBA" id="ARBA00022857"/>
    </source>
</evidence>
<evidence type="ECO:0000256" key="4">
    <source>
        <dbReference type="ARBA" id="ARBA00022643"/>
    </source>
</evidence>
<dbReference type="FunFam" id="3.40.50.80:FF:000001">
    <property type="entry name" value="NADPH--cytochrome P450 reductase 1"/>
    <property type="match status" value="1"/>
</dbReference>
<dbReference type="InterPro" id="IPR017938">
    <property type="entry name" value="Riboflavin_synthase-like_b-brl"/>
</dbReference>
<dbReference type="Gene3D" id="2.40.30.10">
    <property type="entry name" value="Translation factors"/>
    <property type="match status" value="1"/>
</dbReference>
<dbReference type="Proteomes" id="UP000095751">
    <property type="component" value="Unassembled WGS sequence"/>
</dbReference>
<dbReference type="SUPFAM" id="SSF63380">
    <property type="entry name" value="Riboflavin synthase domain-like"/>
    <property type="match status" value="1"/>
</dbReference>
<dbReference type="GO" id="GO:0050660">
    <property type="term" value="F:flavin adenine dinucleotide binding"/>
    <property type="evidence" value="ECO:0007669"/>
    <property type="project" value="TreeGrafter"/>
</dbReference>